<feature type="transmembrane region" description="Helical" evidence="1">
    <location>
        <begin position="134"/>
        <end position="167"/>
    </location>
</feature>
<dbReference type="Pfam" id="PF12158">
    <property type="entry name" value="DUF3592"/>
    <property type="match status" value="1"/>
</dbReference>
<sequence length="212" mass="22304">MTAGAVLVAEGLFGTIRGVTDGRKGKKGGLFGGIFGVVFGLIFLGAGNLMAPDELTDGVETRGTIVEVEEGRNSDGETMYAPRYGYTVDGEEYQFTSSVRSSGRPTIGKSVDILYSASNPANAYRTDGIDGKFHLIFVGAGGMVVLLSLFSLLVSVALIIFGVWLFIGGRRDRREAGASSGFFSDLISLAQRARAGAVDIEQTAAVLICSEI</sequence>
<keyword evidence="1" id="KW-1133">Transmembrane helix</keyword>
<dbReference type="EMBL" id="AEIG01000023">
    <property type="protein sequence ID" value="EGG30131.1"/>
    <property type="molecule type" value="Genomic_DNA"/>
</dbReference>
<dbReference type="Proteomes" id="UP000005615">
    <property type="component" value="Unassembled WGS sequence"/>
</dbReference>
<gene>
    <name evidence="3" type="ORF">IMCC3088_966</name>
</gene>
<keyword evidence="1" id="KW-0472">Membrane</keyword>
<dbReference type="STRING" id="2518989.IMCC3088_966"/>
<keyword evidence="4" id="KW-1185">Reference proteome</keyword>
<keyword evidence="1" id="KW-0812">Transmembrane</keyword>
<feature type="domain" description="DUF3592" evidence="2">
    <location>
        <begin position="61"/>
        <end position="125"/>
    </location>
</feature>
<dbReference type="AlphaFoldDB" id="F3L0M4"/>
<evidence type="ECO:0000259" key="2">
    <source>
        <dbReference type="Pfam" id="PF12158"/>
    </source>
</evidence>
<reference evidence="3 4" key="1">
    <citation type="journal article" date="2011" name="J. Bacteriol.">
        <title>Genome sequence of strain IMCC3088, a proteorhodopsin-containing marine bacterium belonging to the OM60/NOR5 clade.</title>
        <authorList>
            <person name="Jang Y."/>
            <person name="Oh H.M."/>
            <person name="Kang I."/>
            <person name="Lee K."/>
            <person name="Yang S.J."/>
            <person name="Cho J.C."/>
        </authorList>
    </citation>
    <scope>NUCLEOTIDE SEQUENCE [LARGE SCALE GENOMIC DNA]</scope>
    <source>
        <strain evidence="3 4">IMCC3088</strain>
    </source>
</reference>
<feature type="transmembrane region" description="Helical" evidence="1">
    <location>
        <begin position="30"/>
        <end position="51"/>
    </location>
</feature>
<evidence type="ECO:0000256" key="1">
    <source>
        <dbReference type="SAM" id="Phobius"/>
    </source>
</evidence>
<protein>
    <recommendedName>
        <fullName evidence="2">DUF3592 domain-containing protein</fullName>
    </recommendedName>
</protein>
<dbReference type="InterPro" id="IPR021994">
    <property type="entry name" value="DUF3592"/>
</dbReference>
<evidence type="ECO:0000313" key="4">
    <source>
        <dbReference type="Proteomes" id="UP000005615"/>
    </source>
</evidence>
<evidence type="ECO:0000313" key="3">
    <source>
        <dbReference type="EMBL" id="EGG30131.1"/>
    </source>
</evidence>
<organism evidence="3 4">
    <name type="scientific">Aequoribacter fuscus</name>
    <dbReference type="NCBI Taxonomy" id="2518989"/>
    <lineage>
        <taxon>Bacteria</taxon>
        <taxon>Pseudomonadati</taxon>
        <taxon>Pseudomonadota</taxon>
        <taxon>Gammaproteobacteria</taxon>
        <taxon>Cellvibrionales</taxon>
        <taxon>Halieaceae</taxon>
        <taxon>Aequoribacter</taxon>
    </lineage>
</organism>
<proteinExistence type="predicted"/>
<name>F3L0M4_9GAMM</name>
<accession>F3L0M4</accession>
<dbReference type="eggNOG" id="ENOG5033SP6">
    <property type="taxonomic scope" value="Bacteria"/>
</dbReference>
<comment type="caution">
    <text evidence="3">The sequence shown here is derived from an EMBL/GenBank/DDBJ whole genome shotgun (WGS) entry which is preliminary data.</text>
</comment>